<accession>A0A6C0ILH2</accession>
<dbReference type="SUPFAM" id="SSF53448">
    <property type="entry name" value="Nucleotide-diphospho-sugar transferases"/>
    <property type="match status" value="1"/>
</dbReference>
<dbReference type="Gene3D" id="3.90.550.10">
    <property type="entry name" value="Spore Coat Polysaccharide Biosynthesis Protein SpsA, Chain A"/>
    <property type="match status" value="1"/>
</dbReference>
<name>A0A6C0ILH2_9ZZZZ</name>
<protein>
    <recommendedName>
        <fullName evidence="2">MobA-like NTP transferase domain-containing protein</fullName>
    </recommendedName>
</protein>
<organism evidence="1">
    <name type="scientific">viral metagenome</name>
    <dbReference type="NCBI Taxonomy" id="1070528"/>
    <lineage>
        <taxon>unclassified sequences</taxon>
        <taxon>metagenomes</taxon>
        <taxon>organismal metagenomes</taxon>
    </lineage>
</organism>
<dbReference type="InterPro" id="IPR029044">
    <property type="entry name" value="Nucleotide-diphossugar_trans"/>
</dbReference>
<sequence length="53" mass="5916">MIIIIPIKPIGGIGQRFKENGYEKPKALINIYGKPIISYLLDNLNTACSKNKI</sequence>
<proteinExistence type="predicted"/>
<evidence type="ECO:0008006" key="2">
    <source>
        <dbReference type="Google" id="ProtNLM"/>
    </source>
</evidence>
<reference evidence="1" key="1">
    <citation type="journal article" date="2020" name="Nature">
        <title>Giant virus diversity and host interactions through global metagenomics.</title>
        <authorList>
            <person name="Schulz F."/>
            <person name="Roux S."/>
            <person name="Paez-Espino D."/>
            <person name="Jungbluth S."/>
            <person name="Walsh D.A."/>
            <person name="Denef V.J."/>
            <person name="McMahon K.D."/>
            <person name="Konstantinidis K.T."/>
            <person name="Eloe-Fadrosh E.A."/>
            <person name="Kyrpides N.C."/>
            <person name="Woyke T."/>
        </authorList>
    </citation>
    <scope>NUCLEOTIDE SEQUENCE</scope>
    <source>
        <strain evidence="1">GVMAG-M-3300024258-14</strain>
    </source>
</reference>
<dbReference type="AlphaFoldDB" id="A0A6C0ILH2"/>
<evidence type="ECO:0000313" key="1">
    <source>
        <dbReference type="EMBL" id="QHT94038.1"/>
    </source>
</evidence>
<dbReference type="EMBL" id="MN740213">
    <property type="protein sequence ID" value="QHT94038.1"/>
    <property type="molecule type" value="Genomic_DNA"/>
</dbReference>